<name>A0A317N3R6_9NOCA</name>
<sequence>MWNWGKSFAGHGSAAAWTTWPPVDPSPTVLDPPAWVGSEDPEPARKSADALSG</sequence>
<keyword evidence="3" id="KW-1185">Reference proteome</keyword>
<evidence type="ECO:0000256" key="1">
    <source>
        <dbReference type="SAM" id="MobiDB-lite"/>
    </source>
</evidence>
<comment type="caution">
    <text evidence="2">The sequence shown here is derived from an EMBL/GenBank/DDBJ whole genome shotgun (WGS) entry which is preliminary data.</text>
</comment>
<proteinExistence type="predicted"/>
<organism evidence="2 3">
    <name type="scientific">Nocardia neocaledoniensis</name>
    <dbReference type="NCBI Taxonomy" id="236511"/>
    <lineage>
        <taxon>Bacteria</taxon>
        <taxon>Bacillati</taxon>
        <taxon>Actinomycetota</taxon>
        <taxon>Actinomycetes</taxon>
        <taxon>Mycobacteriales</taxon>
        <taxon>Nocardiaceae</taxon>
        <taxon>Nocardia</taxon>
    </lineage>
</organism>
<gene>
    <name evidence="2" type="ORF">DFR69_115138</name>
</gene>
<reference evidence="2 3" key="1">
    <citation type="submission" date="2018-05" db="EMBL/GenBank/DDBJ databases">
        <title>Genomic Encyclopedia of Type Strains, Phase IV (KMG-IV): sequencing the most valuable type-strain genomes for metagenomic binning, comparative biology and taxonomic classification.</title>
        <authorList>
            <person name="Goeker M."/>
        </authorList>
    </citation>
    <scope>NUCLEOTIDE SEQUENCE [LARGE SCALE GENOMIC DNA]</scope>
    <source>
        <strain evidence="2 3">DSM 44717</strain>
    </source>
</reference>
<accession>A0A317N3R6</accession>
<feature type="compositionally biased region" description="Basic and acidic residues" evidence="1">
    <location>
        <begin position="42"/>
        <end position="53"/>
    </location>
</feature>
<dbReference type="AlphaFoldDB" id="A0A317N3R6"/>
<feature type="region of interest" description="Disordered" evidence="1">
    <location>
        <begin position="1"/>
        <end position="53"/>
    </location>
</feature>
<evidence type="ECO:0000313" key="2">
    <source>
        <dbReference type="EMBL" id="PWV69911.1"/>
    </source>
</evidence>
<dbReference type="EMBL" id="QGTL01000015">
    <property type="protein sequence ID" value="PWV69911.1"/>
    <property type="molecule type" value="Genomic_DNA"/>
</dbReference>
<dbReference type="Proteomes" id="UP000246410">
    <property type="component" value="Unassembled WGS sequence"/>
</dbReference>
<evidence type="ECO:0000313" key="3">
    <source>
        <dbReference type="Proteomes" id="UP000246410"/>
    </source>
</evidence>
<protein>
    <submittedName>
        <fullName evidence="2">Uncharacterized protein</fullName>
    </submittedName>
</protein>